<proteinExistence type="predicted"/>
<reference evidence="2 3" key="1">
    <citation type="submission" date="2024-02" db="EMBL/GenBank/DDBJ databases">
        <authorList>
            <person name="Chen Y."/>
            <person name="Shah S."/>
            <person name="Dougan E. K."/>
            <person name="Thang M."/>
            <person name="Chan C."/>
        </authorList>
    </citation>
    <scope>NUCLEOTIDE SEQUENCE [LARGE SCALE GENOMIC DNA]</scope>
</reference>
<feature type="compositionally biased region" description="Polar residues" evidence="1">
    <location>
        <begin position="42"/>
        <end position="51"/>
    </location>
</feature>
<dbReference type="Proteomes" id="UP001642484">
    <property type="component" value="Unassembled WGS sequence"/>
</dbReference>
<evidence type="ECO:0000313" key="3">
    <source>
        <dbReference type="Proteomes" id="UP001642484"/>
    </source>
</evidence>
<name>A0ABP0HRH2_9DINO</name>
<feature type="compositionally biased region" description="Polar residues" evidence="1">
    <location>
        <begin position="108"/>
        <end position="128"/>
    </location>
</feature>
<evidence type="ECO:0000313" key="2">
    <source>
        <dbReference type="EMBL" id="CAK8992819.1"/>
    </source>
</evidence>
<organism evidence="2 3">
    <name type="scientific">Durusdinium trenchii</name>
    <dbReference type="NCBI Taxonomy" id="1381693"/>
    <lineage>
        <taxon>Eukaryota</taxon>
        <taxon>Sar</taxon>
        <taxon>Alveolata</taxon>
        <taxon>Dinophyceae</taxon>
        <taxon>Suessiales</taxon>
        <taxon>Symbiodiniaceae</taxon>
        <taxon>Durusdinium</taxon>
    </lineage>
</organism>
<gene>
    <name evidence="2" type="ORF">CCMP2556_LOCUS3017</name>
</gene>
<evidence type="ECO:0000256" key="1">
    <source>
        <dbReference type="SAM" id="MobiDB-lite"/>
    </source>
</evidence>
<feature type="compositionally biased region" description="Polar residues" evidence="1">
    <location>
        <begin position="77"/>
        <end position="100"/>
    </location>
</feature>
<protein>
    <submittedName>
        <fullName evidence="2">Uncharacterized protein</fullName>
    </submittedName>
</protein>
<sequence>ALDYMVQLKQEADSGSGLEKKDEQPGEPVSEHEFTNAPWHMPSSTPVQSSPLPKARPVGTTEHTVQKKEVAEESETANKSVSHNSKTQGMAATSDATQGTEESKNQKDYTTVSPDQVPLQQEQGSQPCGSRPKLISSPQDMWKQLYGDGGILTKQEPKNQKNDEVRAWNGWAMKMGLLLLAWCNHESPRAKKMLSTYCQNKKMKLIMAAIKEKVEMHGWPDWTDPGPHE</sequence>
<accession>A0ABP0HRH2</accession>
<feature type="non-terminal residue" evidence="2">
    <location>
        <position position="1"/>
    </location>
</feature>
<dbReference type="EMBL" id="CAXAMN010001140">
    <property type="protein sequence ID" value="CAK8992819.1"/>
    <property type="molecule type" value="Genomic_DNA"/>
</dbReference>
<feature type="compositionally biased region" description="Basic and acidic residues" evidence="1">
    <location>
        <begin position="18"/>
        <end position="34"/>
    </location>
</feature>
<keyword evidence="3" id="KW-1185">Reference proteome</keyword>
<comment type="caution">
    <text evidence="2">The sequence shown here is derived from an EMBL/GenBank/DDBJ whole genome shotgun (WGS) entry which is preliminary data.</text>
</comment>
<feature type="region of interest" description="Disordered" evidence="1">
    <location>
        <begin position="1"/>
        <end position="133"/>
    </location>
</feature>